<dbReference type="Proteomes" id="UP000683511">
    <property type="component" value="Chromosome"/>
</dbReference>
<protein>
    <submittedName>
        <fullName evidence="1">Uncharacterized protein</fullName>
    </submittedName>
</protein>
<organism evidence="1 2">
    <name type="scientific">Richelia sinica FACHB-800</name>
    <dbReference type="NCBI Taxonomy" id="1357546"/>
    <lineage>
        <taxon>Bacteria</taxon>
        <taxon>Bacillati</taxon>
        <taxon>Cyanobacteriota</taxon>
        <taxon>Cyanophyceae</taxon>
        <taxon>Nostocales</taxon>
        <taxon>Nostocaceae</taxon>
        <taxon>Richelia</taxon>
    </lineage>
</organism>
<sequence length="37" mass="4378">MGSWKDRENILPYTLFFSVTNYQSPISNDQFSQHLVN</sequence>
<dbReference type="KEGG" id="rsin:B6N60_01863"/>
<name>A0A975Y4H3_9NOST</name>
<dbReference type="AlphaFoldDB" id="A0A975Y4H3"/>
<reference evidence="1" key="1">
    <citation type="submission" date="2017-04" db="EMBL/GenBank/DDBJ databases">
        <title>Genome deletions in a multicellular cyanobacterial endosymbiont for morphological adaptation in marine diatoms.</title>
        <authorList>
            <person name="Wang Y."/>
            <person name="Gao H."/>
            <person name="Li R."/>
            <person name="Xu X."/>
        </authorList>
    </citation>
    <scope>NUCLEOTIDE SEQUENCE</scope>
    <source>
        <strain evidence="1">FACHB 800</strain>
    </source>
</reference>
<evidence type="ECO:0000313" key="2">
    <source>
        <dbReference type="Proteomes" id="UP000683511"/>
    </source>
</evidence>
<evidence type="ECO:0000313" key="1">
    <source>
        <dbReference type="EMBL" id="QXE23174.1"/>
    </source>
</evidence>
<dbReference type="EMBL" id="CP021056">
    <property type="protein sequence ID" value="QXE23174.1"/>
    <property type="molecule type" value="Genomic_DNA"/>
</dbReference>
<keyword evidence="2" id="KW-1185">Reference proteome</keyword>
<accession>A0A975Y4H3</accession>
<gene>
    <name evidence="1" type="ORF">B6N60_01863</name>
</gene>
<proteinExistence type="predicted"/>